<protein>
    <submittedName>
        <fullName evidence="1">Uncharacterized protein</fullName>
    </submittedName>
</protein>
<sequence length="39" mass="4790">MFRSSAQDMERNPGYRLRFFEESSVRKKRLLRSIEVKLK</sequence>
<keyword evidence="2" id="KW-1185">Reference proteome</keyword>
<reference evidence="1" key="1">
    <citation type="submission" date="2013-05" db="EMBL/GenBank/DDBJ databases">
        <authorList>
            <person name="Harkins D.M."/>
            <person name="Durkin A.S."/>
            <person name="Brinkac L.M."/>
            <person name="Haft D.H."/>
            <person name="Selengut J.D."/>
            <person name="Sanka R."/>
            <person name="DePew J."/>
            <person name="Purushe J."/>
            <person name="Hartskeerl R.A."/>
            <person name="Ahmed A."/>
            <person name="van der Linden H."/>
            <person name="Goris M.G.A."/>
            <person name="Vinetz J.M."/>
            <person name="Sutton G.G."/>
            <person name="Nierman W.C."/>
            <person name="Fouts D.E."/>
        </authorList>
    </citation>
    <scope>NUCLEOTIDE SEQUENCE [LARGE SCALE GENOMIC DNA]</scope>
    <source>
        <strain evidence="1">L 60</strain>
    </source>
</reference>
<accession>V6HVT0</accession>
<evidence type="ECO:0000313" key="1">
    <source>
        <dbReference type="EMBL" id="EQA61940.1"/>
    </source>
</evidence>
<dbReference type="AlphaFoldDB" id="V6HVT0"/>
<dbReference type="EMBL" id="AHMT02000042">
    <property type="protein sequence ID" value="EQA61940.1"/>
    <property type="molecule type" value="Genomic_DNA"/>
</dbReference>
<organism evidence="1 2">
    <name type="scientific">Leptospira alexanderi serovar Manhao 3 str. L 60</name>
    <dbReference type="NCBI Taxonomy" id="1049759"/>
    <lineage>
        <taxon>Bacteria</taxon>
        <taxon>Pseudomonadati</taxon>
        <taxon>Spirochaetota</taxon>
        <taxon>Spirochaetia</taxon>
        <taxon>Leptospirales</taxon>
        <taxon>Leptospiraceae</taxon>
        <taxon>Leptospira</taxon>
    </lineage>
</organism>
<name>V6HVT0_9LEPT</name>
<proteinExistence type="predicted"/>
<evidence type="ECO:0000313" key="2">
    <source>
        <dbReference type="Proteomes" id="UP000018747"/>
    </source>
</evidence>
<gene>
    <name evidence="1" type="ORF">LEP1GSC062_4152</name>
</gene>
<dbReference type="Proteomes" id="UP000018747">
    <property type="component" value="Unassembled WGS sequence"/>
</dbReference>
<comment type="caution">
    <text evidence="1">The sequence shown here is derived from an EMBL/GenBank/DDBJ whole genome shotgun (WGS) entry which is preliminary data.</text>
</comment>